<dbReference type="InterPro" id="IPR029058">
    <property type="entry name" value="AB_hydrolase_fold"/>
</dbReference>
<name>A0A511X3X9_9BACI</name>
<protein>
    <submittedName>
        <fullName evidence="2">Carboxylesterase</fullName>
    </submittedName>
</protein>
<dbReference type="RefSeq" id="WP_089803288.1">
    <property type="nucleotide sequence ID" value="NZ_BJYE01000035.1"/>
</dbReference>
<keyword evidence="3" id="KW-1185">Reference proteome</keyword>
<reference evidence="2 3" key="1">
    <citation type="submission" date="2019-07" db="EMBL/GenBank/DDBJ databases">
        <title>Whole genome shotgun sequence of Halolactibacillus alkaliphilus NBRC 103919.</title>
        <authorList>
            <person name="Hosoyama A."/>
            <person name="Uohara A."/>
            <person name="Ohji S."/>
            <person name="Ichikawa N."/>
        </authorList>
    </citation>
    <scope>NUCLEOTIDE SEQUENCE [LARGE SCALE GENOMIC DNA]</scope>
    <source>
        <strain evidence="2 3">NBRC 103919</strain>
    </source>
</reference>
<dbReference type="Pfam" id="PF01738">
    <property type="entry name" value="DLH"/>
    <property type="match status" value="1"/>
</dbReference>
<evidence type="ECO:0000313" key="3">
    <source>
        <dbReference type="Proteomes" id="UP000321400"/>
    </source>
</evidence>
<organism evidence="2 3">
    <name type="scientific">Halolactibacillus alkaliphilus</name>
    <dbReference type="NCBI Taxonomy" id="442899"/>
    <lineage>
        <taxon>Bacteria</taxon>
        <taxon>Bacillati</taxon>
        <taxon>Bacillota</taxon>
        <taxon>Bacilli</taxon>
        <taxon>Bacillales</taxon>
        <taxon>Bacillaceae</taxon>
        <taxon>Halolactibacillus</taxon>
    </lineage>
</organism>
<dbReference type="STRING" id="442899.SAMN05720591_13315"/>
<comment type="caution">
    <text evidence="2">The sequence shown here is derived from an EMBL/GenBank/DDBJ whole genome shotgun (WGS) entry which is preliminary data.</text>
</comment>
<feature type="domain" description="Dienelactone hydrolase" evidence="1">
    <location>
        <begin position="73"/>
        <end position="190"/>
    </location>
</feature>
<evidence type="ECO:0000313" key="2">
    <source>
        <dbReference type="EMBL" id="GEN57647.1"/>
    </source>
</evidence>
<dbReference type="SUPFAM" id="SSF53474">
    <property type="entry name" value="alpha/beta-Hydrolases"/>
    <property type="match status" value="1"/>
</dbReference>
<dbReference type="EMBL" id="BJYE01000035">
    <property type="protein sequence ID" value="GEN57647.1"/>
    <property type="molecule type" value="Genomic_DNA"/>
</dbReference>
<dbReference type="InterPro" id="IPR002925">
    <property type="entry name" value="Dienelactn_hydro"/>
</dbReference>
<proteinExistence type="predicted"/>
<accession>A0A511X3X9</accession>
<dbReference type="Gene3D" id="3.40.50.1820">
    <property type="entry name" value="alpha/beta hydrolase"/>
    <property type="match status" value="1"/>
</dbReference>
<sequence>MKHIFIKKDQAKPVFLLLHGTGGTERDLIPIAEHIDKDASILSLRGNISENGMARFFKRLQEGIFDEVSLVEETAVLHHFIDEAAKEYDFDRDEIIALGYSNGANIAGSLLMHHPNSLKKAILLHPMVPRRGIHYPKQLGTSVFIGAGTNDPLVSRQETEELVTLLKAQGIEVDTVFTNHGHALSNEEIEAANIWYHKKI</sequence>
<dbReference type="GO" id="GO:0016787">
    <property type="term" value="F:hydrolase activity"/>
    <property type="evidence" value="ECO:0007669"/>
    <property type="project" value="InterPro"/>
</dbReference>
<dbReference type="OrthoDB" id="9796570at2"/>
<dbReference type="Proteomes" id="UP000321400">
    <property type="component" value="Unassembled WGS sequence"/>
</dbReference>
<dbReference type="AlphaFoldDB" id="A0A511X3X9"/>
<evidence type="ECO:0000259" key="1">
    <source>
        <dbReference type="Pfam" id="PF01738"/>
    </source>
</evidence>
<gene>
    <name evidence="2" type="ORF">HAL01_21110</name>
</gene>